<keyword evidence="4" id="KW-1185">Reference proteome</keyword>
<accession>A0ABW9QR73</accession>
<dbReference type="Gene3D" id="3.90.550.10">
    <property type="entry name" value="Spore Coat Polysaccharide Biosynthesis Protein SpsA, Chain A"/>
    <property type="match status" value="1"/>
</dbReference>
<organism evidence="3 4">
    <name type="scientific">Acidiferrimicrobium australe</name>
    <dbReference type="NCBI Taxonomy" id="2664430"/>
    <lineage>
        <taxon>Bacteria</taxon>
        <taxon>Bacillati</taxon>
        <taxon>Actinomycetota</taxon>
        <taxon>Acidimicrobiia</taxon>
        <taxon>Acidimicrobiales</taxon>
        <taxon>Acidimicrobiaceae</taxon>
        <taxon>Acidiferrimicrobium</taxon>
    </lineage>
</organism>
<feature type="region of interest" description="Disordered" evidence="1">
    <location>
        <begin position="1"/>
        <end position="107"/>
    </location>
</feature>
<reference evidence="3 4" key="1">
    <citation type="submission" date="2019-11" db="EMBL/GenBank/DDBJ databases">
        <title>Acidiferrimicrobium australis gen. nov., sp. nov., an acidophilic and obligately heterotrophic, member of the Actinobacteria that catalyses dissimilatory oxido- reduction of iron isolated from metal-rich acidic water in Chile.</title>
        <authorList>
            <person name="Gonzalez D."/>
            <person name="Huber K."/>
            <person name="Hedrich S."/>
            <person name="Rojas-Villalobos C."/>
            <person name="Quatrini R."/>
            <person name="Dinamarca M.A."/>
            <person name="Schwarz A."/>
            <person name="Canales C."/>
            <person name="Nancucheo I."/>
        </authorList>
    </citation>
    <scope>NUCLEOTIDE SEQUENCE [LARGE SCALE GENOMIC DNA]</scope>
    <source>
        <strain evidence="3 4">USS-CCA1</strain>
    </source>
</reference>
<sequence length="441" mass="46835">MYGPGLPRAGGQVDRPPLGGVRGASLPTGGSRRGGGRPARHRVGRLPVPLDRAGVRGIPQGSSAAAVRLPDPVPGGPRGGGDLGRRGVPRAAPGRAAADHEPMTTPRSADPTVAVVIPTFNRRALLLEAVASVLGQSYDRLVCLVVDNGSTDGTKEAVEAIDDPRVRLLALPAPVGGPAARNVGVEAADGAGWVAFLDSDDLWAPDKLQRQMEALGRHPGVAWATTAAASVTEDLRLLQVHRVPLPIKALGGVECLGADRLRPLMVEDNIVPAGNTTVIASRSLLQSVGGYDEHLRTCDDWDLWLRLGSRSPLLYLDEPLAAYRTWGGQASALDRSFVSDAAAVRTRHFPEAGPLPTSYQVTWEQALARRDVVARRRLSASRHYVRAALLGRSPGQLAYAVAGAVAPRSTERRLLRLDRADPALAEWEARAESWLAGARQR</sequence>
<comment type="caution">
    <text evidence="3">The sequence shown here is derived from an EMBL/GenBank/DDBJ whole genome shotgun (WGS) entry which is preliminary data.</text>
</comment>
<dbReference type="PANTHER" id="PTHR43685">
    <property type="entry name" value="GLYCOSYLTRANSFERASE"/>
    <property type="match status" value="1"/>
</dbReference>
<gene>
    <name evidence="3" type="ORF">GHK86_06265</name>
</gene>
<dbReference type="Proteomes" id="UP000437736">
    <property type="component" value="Unassembled WGS sequence"/>
</dbReference>
<dbReference type="SUPFAM" id="SSF53448">
    <property type="entry name" value="Nucleotide-diphospho-sugar transferases"/>
    <property type="match status" value="1"/>
</dbReference>
<evidence type="ECO:0000313" key="4">
    <source>
        <dbReference type="Proteomes" id="UP000437736"/>
    </source>
</evidence>
<evidence type="ECO:0000259" key="2">
    <source>
        <dbReference type="Pfam" id="PF00535"/>
    </source>
</evidence>
<proteinExistence type="predicted"/>
<name>A0ABW9QR73_9ACTN</name>
<dbReference type="PANTHER" id="PTHR43685:SF2">
    <property type="entry name" value="GLYCOSYLTRANSFERASE 2-LIKE DOMAIN-CONTAINING PROTEIN"/>
    <property type="match status" value="1"/>
</dbReference>
<dbReference type="InterPro" id="IPR001173">
    <property type="entry name" value="Glyco_trans_2-like"/>
</dbReference>
<dbReference type="InterPro" id="IPR050834">
    <property type="entry name" value="Glycosyltransf_2"/>
</dbReference>
<dbReference type="EMBL" id="WJHE01000270">
    <property type="protein sequence ID" value="MST32327.1"/>
    <property type="molecule type" value="Genomic_DNA"/>
</dbReference>
<evidence type="ECO:0000256" key="1">
    <source>
        <dbReference type="SAM" id="MobiDB-lite"/>
    </source>
</evidence>
<dbReference type="Pfam" id="PF00535">
    <property type="entry name" value="Glycos_transf_2"/>
    <property type="match status" value="1"/>
</dbReference>
<dbReference type="InterPro" id="IPR029044">
    <property type="entry name" value="Nucleotide-diphossugar_trans"/>
</dbReference>
<protein>
    <submittedName>
        <fullName evidence="3">Glycosyltransferase</fullName>
    </submittedName>
</protein>
<evidence type="ECO:0000313" key="3">
    <source>
        <dbReference type="EMBL" id="MST32327.1"/>
    </source>
</evidence>
<feature type="domain" description="Glycosyltransferase 2-like" evidence="2">
    <location>
        <begin position="115"/>
        <end position="235"/>
    </location>
</feature>
<feature type="compositionally biased region" description="Basic residues" evidence="1">
    <location>
        <begin position="34"/>
        <end position="44"/>
    </location>
</feature>